<evidence type="ECO:0000256" key="6">
    <source>
        <dbReference type="SAM" id="Phobius"/>
    </source>
</evidence>
<dbReference type="InterPro" id="IPR019109">
    <property type="entry name" value="MamF_MmsF"/>
</dbReference>
<evidence type="ECO:0000313" key="7">
    <source>
        <dbReference type="EMBL" id="CCM63889.1"/>
    </source>
</evidence>
<name>R4YZ53_9ACTN</name>
<proteinExistence type="predicted"/>
<keyword evidence="3 6" id="KW-1133">Transmembrane helix</keyword>
<dbReference type="HOGENOM" id="CLU_110679_0_0_11"/>
<organism evidence="7 8">
    <name type="scientific">Candidatus Neomicrothrix parvicella RN1</name>
    <dbReference type="NCBI Taxonomy" id="1229780"/>
    <lineage>
        <taxon>Bacteria</taxon>
        <taxon>Bacillati</taxon>
        <taxon>Actinomycetota</taxon>
        <taxon>Acidimicrobiia</taxon>
        <taxon>Acidimicrobiales</taxon>
        <taxon>Microthrixaceae</taxon>
        <taxon>Candidatus Neomicrothrix</taxon>
    </lineage>
</organism>
<dbReference type="Pfam" id="PF09685">
    <property type="entry name" value="MamF_MmsF"/>
    <property type="match status" value="1"/>
</dbReference>
<evidence type="ECO:0000256" key="4">
    <source>
        <dbReference type="ARBA" id="ARBA00023136"/>
    </source>
</evidence>
<comment type="subcellular location">
    <subcellularLocation>
        <location evidence="1">Membrane</location>
        <topology evidence="1">Multi-pass membrane protein</topology>
    </subcellularLocation>
</comment>
<reference evidence="7 8" key="1">
    <citation type="journal article" date="2013" name="ISME J.">
        <title>Metabolic model for the filamentous 'Candidatus Microthrix parvicella' based on genomic and metagenomic analyses.</title>
        <authorList>
            <person name="Jon McIlroy S."/>
            <person name="Kristiansen R."/>
            <person name="Albertsen M."/>
            <person name="Michael Karst S."/>
            <person name="Rossetti S."/>
            <person name="Lund Nielsen J."/>
            <person name="Tandoi V."/>
            <person name="James Seviour R."/>
            <person name="Nielsen P.H."/>
        </authorList>
    </citation>
    <scope>NUCLEOTIDE SEQUENCE [LARGE SCALE GENOMIC DNA]</scope>
    <source>
        <strain evidence="7 8">RN1</strain>
    </source>
</reference>
<dbReference type="OrthoDB" id="9808930at2"/>
<evidence type="ECO:0000256" key="3">
    <source>
        <dbReference type="ARBA" id="ARBA00022989"/>
    </source>
</evidence>
<dbReference type="RefSeq" id="WP_012227199.1">
    <property type="nucleotide sequence ID" value="NZ_HG422565.1"/>
</dbReference>
<dbReference type="AlphaFoldDB" id="R4YZ53"/>
<dbReference type="eggNOG" id="COG3296">
    <property type="taxonomic scope" value="Bacteria"/>
</dbReference>
<evidence type="ECO:0000313" key="8">
    <source>
        <dbReference type="Proteomes" id="UP000018291"/>
    </source>
</evidence>
<dbReference type="Proteomes" id="UP000018291">
    <property type="component" value="Unassembled WGS sequence"/>
</dbReference>
<evidence type="ECO:0000256" key="1">
    <source>
        <dbReference type="ARBA" id="ARBA00004141"/>
    </source>
</evidence>
<feature type="transmembrane region" description="Helical" evidence="6">
    <location>
        <begin position="81"/>
        <end position="101"/>
    </location>
</feature>
<gene>
    <name evidence="7" type="ORF">BN381_300036</name>
</gene>
<evidence type="ECO:0008006" key="9">
    <source>
        <dbReference type="Google" id="ProtNLM"/>
    </source>
</evidence>
<feature type="transmembrane region" description="Helical" evidence="6">
    <location>
        <begin position="121"/>
        <end position="150"/>
    </location>
</feature>
<evidence type="ECO:0000256" key="5">
    <source>
        <dbReference type="SAM" id="MobiDB-lite"/>
    </source>
</evidence>
<protein>
    <recommendedName>
        <fullName evidence="9">DUF4870 domain-containing protein</fullName>
    </recommendedName>
</protein>
<feature type="region of interest" description="Disordered" evidence="5">
    <location>
        <begin position="1"/>
        <end position="66"/>
    </location>
</feature>
<keyword evidence="4 6" id="KW-0472">Membrane</keyword>
<accession>R4YZ53</accession>
<comment type="caution">
    <text evidence="7">The sequence shown here is derived from an EMBL/GenBank/DDBJ whole genome shotgun (WGS) entry which is preliminary data.</text>
</comment>
<dbReference type="EMBL" id="CANL01000024">
    <property type="protein sequence ID" value="CCM63889.1"/>
    <property type="molecule type" value="Genomic_DNA"/>
</dbReference>
<feature type="compositionally biased region" description="Low complexity" evidence="5">
    <location>
        <begin position="44"/>
        <end position="53"/>
    </location>
</feature>
<keyword evidence="2 6" id="KW-0812">Transmembrane</keyword>
<keyword evidence="8" id="KW-1185">Reference proteome</keyword>
<feature type="compositionally biased region" description="Pro residues" evidence="5">
    <location>
        <begin position="9"/>
        <end position="30"/>
    </location>
</feature>
<evidence type="ECO:0000256" key="2">
    <source>
        <dbReference type="ARBA" id="ARBA00022692"/>
    </source>
</evidence>
<sequence length="192" mass="19499">MSDDGQQFDPPPPAPGAGTPPPPPGPPPAPAGESGFGAPPPSPGFETPPAYGQPAPPQPPVVAPMQNMAGSGVAEDTGSAVIAQVLALIAGILGTGIFYAVTTDKSPFVRHHASEALNFSITLFGAYLVTGITLIGIILWPVLLVAQVVLPIMAAMAANKGEWYRYPFTLRLVKGPMDQPGAAQGPGGGQSF</sequence>
<dbReference type="STRING" id="1229780.BN381_300036"/>